<evidence type="ECO:0000313" key="3">
    <source>
        <dbReference type="EMBL" id="MBO8448397.1"/>
    </source>
</evidence>
<reference evidence="3" key="1">
    <citation type="submission" date="2020-10" db="EMBL/GenBank/DDBJ databases">
        <authorList>
            <person name="Gilroy R."/>
        </authorList>
    </citation>
    <scope>NUCLEOTIDE SEQUENCE</scope>
    <source>
        <strain evidence="3">20514</strain>
    </source>
</reference>
<feature type="domain" description="DUF4984" evidence="2">
    <location>
        <begin position="136"/>
        <end position="300"/>
    </location>
</feature>
<reference evidence="3" key="2">
    <citation type="journal article" date="2021" name="PeerJ">
        <title>Extensive microbial diversity within the chicken gut microbiome revealed by metagenomics and culture.</title>
        <authorList>
            <person name="Gilroy R."/>
            <person name="Ravi A."/>
            <person name="Getino M."/>
            <person name="Pursley I."/>
            <person name="Horton D.L."/>
            <person name="Alikhan N.F."/>
            <person name="Baker D."/>
            <person name="Gharbi K."/>
            <person name="Hall N."/>
            <person name="Watson M."/>
            <person name="Adriaenssens E.M."/>
            <person name="Foster-Nyarko E."/>
            <person name="Jarju S."/>
            <person name="Secka A."/>
            <person name="Antonio M."/>
            <person name="Oren A."/>
            <person name="Chaudhuri R.R."/>
            <person name="La Ragione R."/>
            <person name="Hildebrand F."/>
            <person name="Pallen M.J."/>
        </authorList>
    </citation>
    <scope>NUCLEOTIDE SEQUENCE</scope>
    <source>
        <strain evidence="3">20514</strain>
    </source>
</reference>
<dbReference type="InterPro" id="IPR032283">
    <property type="entry name" value="DUF4984"/>
</dbReference>
<dbReference type="Gene3D" id="2.60.40.2030">
    <property type="match status" value="1"/>
</dbReference>
<organism evidence="3 4">
    <name type="scientific">Candidatus Cryptobacteroides merdigallinarum</name>
    <dbReference type="NCBI Taxonomy" id="2840770"/>
    <lineage>
        <taxon>Bacteria</taxon>
        <taxon>Pseudomonadati</taxon>
        <taxon>Bacteroidota</taxon>
        <taxon>Bacteroidia</taxon>
        <taxon>Bacteroidales</taxon>
        <taxon>Candidatus Cryptobacteroides</taxon>
    </lineage>
</organism>
<keyword evidence="1" id="KW-0732">Signal</keyword>
<name>A0A9D9HFX3_9BACT</name>
<proteinExistence type="predicted"/>
<gene>
    <name evidence="3" type="ORF">IAC29_03895</name>
</gene>
<dbReference type="AlphaFoldDB" id="A0A9D9HFX3"/>
<dbReference type="Proteomes" id="UP000810252">
    <property type="component" value="Unassembled WGS sequence"/>
</dbReference>
<dbReference type="InterPro" id="IPR038081">
    <property type="entry name" value="CalX-like_sf"/>
</dbReference>
<comment type="caution">
    <text evidence="3">The sequence shown here is derived from an EMBL/GenBank/DDBJ whole genome shotgun (WGS) entry which is preliminary data.</text>
</comment>
<feature type="chain" id="PRO_5038593812" evidence="1">
    <location>
        <begin position="24"/>
        <end position="304"/>
    </location>
</feature>
<dbReference type="SUPFAM" id="SSF141072">
    <property type="entry name" value="CalX-like"/>
    <property type="match status" value="1"/>
</dbReference>
<evidence type="ECO:0000259" key="2">
    <source>
        <dbReference type="Pfam" id="PF16372"/>
    </source>
</evidence>
<evidence type="ECO:0000313" key="4">
    <source>
        <dbReference type="Proteomes" id="UP000810252"/>
    </source>
</evidence>
<dbReference type="PROSITE" id="PS51257">
    <property type="entry name" value="PROKAR_LIPOPROTEIN"/>
    <property type="match status" value="1"/>
</dbReference>
<sequence>MTRILMKISLAAAFLGAVLTSCLEEGARTIGKEYILFQDTLSIHPVLEDENYSFSIPVTSTTACGYDRTIAVEVIDEGSNAVEGRDYRLASNTVTIPAGQYTADVVVYPQYDRFGDTDTLSFNLRLVMPDQLRWDLYGDQTKVSMVKSCTFHLEDFTGYCVVTSLFLMDYPGIENASYSRLCESEIYQGKENTILIKDWLFDGYDVTVTFDPSDPANPLVSMDADQQISDEESVFGTVNGDNRILAEGSRNHVSYFNACQNFVSLWTRMYVNNLDGNVGTVGFYYNVMEWISEEETDSLMNEGL</sequence>
<protein>
    <submittedName>
        <fullName evidence="3">DUF4984 domain-containing protein</fullName>
    </submittedName>
</protein>
<evidence type="ECO:0000256" key="1">
    <source>
        <dbReference type="SAM" id="SignalP"/>
    </source>
</evidence>
<accession>A0A9D9HFX3</accession>
<feature type="signal peptide" evidence="1">
    <location>
        <begin position="1"/>
        <end position="23"/>
    </location>
</feature>
<dbReference type="EMBL" id="JADIMQ010000053">
    <property type="protein sequence ID" value="MBO8448397.1"/>
    <property type="molecule type" value="Genomic_DNA"/>
</dbReference>
<dbReference type="Pfam" id="PF16372">
    <property type="entry name" value="DUF4984"/>
    <property type="match status" value="1"/>
</dbReference>